<dbReference type="GO" id="GO:0016747">
    <property type="term" value="F:acyltransferase activity, transferring groups other than amino-acyl groups"/>
    <property type="evidence" value="ECO:0007669"/>
    <property type="project" value="TreeGrafter"/>
</dbReference>
<dbReference type="AlphaFoldDB" id="A0AAE1XLE3"/>
<dbReference type="InterPro" id="IPR023213">
    <property type="entry name" value="CAT-like_dom_sf"/>
</dbReference>
<dbReference type="Gene3D" id="3.30.559.10">
    <property type="entry name" value="Chloramphenicol acetyltransferase-like domain"/>
    <property type="match status" value="1"/>
</dbReference>
<reference evidence="5" key="2">
    <citation type="journal article" date="2024" name="Plant">
        <title>Genomic evolution and insights into agronomic trait innovations of Sesamum species.</title>
        <authorList>
            <person name="Miao H."/>
            <person name="Wang L."/>
            <person name="Qu L."/>
            <person name="Liu H."/>
            <person name="Sun Y."/>
            <person name="Le M."/>
            <person name="Wang Q."/>
            <person name="Wei S."/>
            <person name="Zheng Y."/>
            <person name="Lin W."/>
            <person name="Duan Y."/>
            <person name="Cao H."/>
            <person name="Xiong S."/>
            <person name="Wang X."/>
            <person name="Wei L."/>
            <person name="Li C."/>
            <person name="Ma Q."/>
            <person name="Ju M."/>
            <person name="Zhao R."/>
            <person name="Li G."/>
            <person name="Mu C."/>
            <person name="Tian Q."/>
            <person name="Mei H."/>
            <person name="Zhang T."/>
            <person name="Gao T."/>
            <person name="Zhang H."/>
        </authorList>
    </citation>
    <scope>NUCLEOTIDE SEQUENCE</scope>
    <source>
        <strain evidence="5">3651</strain>
    </source>
</reference>
<dbReference type="PANTHER" id="PTHR31642:SF11">
    <property type="entry name" value="SHIKIMATE O-HYDROXYCINNAMOYLTRANSFERASE"/>
    <property type="match status" value="1"/>
</dbReference>
<accession>A0AAE1XLE3</accession>
<reference evidence="5" key="1">
    <citation type="submission" date="2020-06" db="EMBL/GenBank/DDBJ databases">
        <authorList>
            <person name="Li T."/>
            <person name="Hu X."/>
            <person name="Zhang T."/>
            <person name="Song X."/>
            <person name="Zhang H."/>
            <person name="Dai N."/>
            <person name="Sheng W."/>
            <person name="Hou X."/>
            <person name="Wei L."/>
        </authorList>
    </citation>
    <scope>NUCLEOTIDE SEQUENCE</scope>
    <source>
        <strain evidence="5">3651</strain>
        <tissue evidence="5">Leaf</tissue>
    </source>
</reference>
<protein>
    <submittedName>
        <fullName evidence="5">Shikimate O-hydroxycinnamoyltransferase</fullName>
    </submittedName>
</protein>
<dbReference type="EMBL" id="JACGWO010000012">
    <property type="protein sequence ID" value="KAK4414011.1"/>
    <property type="molecule type" value="Genomic_DNA"/>
</dbReference>
<evidence type="ECO:0000313" key="6">
    <source>
        <dbReference type="Proteomes" id="UP001293254"/>
    </source>
</evidence>
<organism evidence="5 6">
    <name type="scientific">Sesamum alatum</name>
    <dbReference type="NCBI Taxonomy" id="300844"/>
    <lineage>
        <taxon>Eukaryota</taxon>
        <taxon>Viridiplantae</taxon>
        <taxon>Streptophyta</taxon>
        <taxon>Embryophyta</taxon>
        <taxon>Tracheophyta</taxon>
        <taxon>Spermatophyta</taxon>
        <taxon>Magnoliopsida</taxon>
        <taxon>eudicotyledons</taxon>
        <taxon>Gunneridae</taxon>
        <taxon>Pentapetalae</taxon>
        <taxon>asterids</taxon>
        <taxon>lamiids</taxon>
        <taxon>Lamiales</taxon>
        <taxon>Pedaliaceae</taxon>
        <taxon>Sesamum</taxon>
    </lineage>
</organism>
<sequence length="151" mass="16611">MKYEDQCEGLDDGKANGGDAERQPVDFQLGPSNGAQLPTRAVYIYRSTEAANFFDSKVLKAALSRALVEFYPSAGRLRKDDKGRVEINCNGEGVLFVEAECDGAIDDIGDHFVPAPELSLVPTVDYSQGISTFPLLLLQVMYKHEMYLAID</sequence>
<dbReference type="Pfam" id="PF02458">
    <property type="entry name" value="Transferase"/>
    <property type="match status" value="1"/>
</dbReference>
<dbReference type="PANTHER" id="PTHR31642">
    <property type="entry name" value="TRICHOTHECENE 3-O-ACETYLTRANSFERASE"/>
    <property type="match status" value="1"/>
</dbReference>
<feature type="region of interest" description="Disordered" evidence="4">
    <location>
        <begin position="1"/>
        <end position="23"/>
    </location>
</feature>
<evidence type="ECO:0000256" key="2">
    <source>
        <dbReference type="ARBA" id="ARBA00022679"/>
    </source>
</evidence>
<evidence type="ECO:0000313" key="5">
    <source>
        <dbReference type="EMBL" id="KAK4414011.1"/>
    </source>
</evidence>
<dbReference type="Proteomes" id="UP001293254">
    <property type="component" value="Unassembled WGS sequence"/>
</dbReference>
<keyword evidence="3" id="KW-0012">Acyltransferase</keyword>
<keyword evidence="6" id="KW-1185">Reference proteome</keyword>
<proteinExistence type="inferred from homology"/>
<comment type="caution">
    <text evidence="5">The sequence shown here is derived from an EMBL/GenBank/DDBJ whole genome shotgun (WGS) entry which is preliminary data.</text>
</comment>
<name>A0AAE1XLE3_9LAMI</name>
<keyword evidence="2" id="KW-0808">Transferase</keyword>
<gene>
    <name evidence="5" type="ORF">Salat_2813900</name>
</gene>
<dbReference type="InterPro" id="IPR050317">
    <property type="entry name" value="Plant_Fungal_Acyltransferase"/>
</dbReference>
<evidence type="ECO:0000256" key="4">
    <source>
        <dbReference type="SAM" id="MobiDB-lite"/>
    </source>
</evidence>
<evidence type="ECO:0000256" key="3">
    <source>
        <dbReference type="ARBA" id="ARBA00023315"/>
    </source>
</evidence>
<evidence type="ECO:0000256" key="1">
    <source>
        <dbReference type="ARBA" id="ARBA00009861"/>
    </source>
</evidence>
<comment type="similarity">
    <text evidence="1">Belongs to the plant acyltransferase family.</text>
</comment>